<sequence length="455" mass="48885">MRKDVKVDSQAKDTEPNDGILAGKTIVVKDNISVAQIHSLLGTDAVTDFIPTSDATVVTRSLLAGATIIGKAVCENFSMTGTSFSAATGPVHNPYARDYSTGGSSSGCGALVASGATDMAIGGDQGGSIRLPACWCGIYGLKPTHGLIPYTGIASLETTMDHTGPMTRTCLDNALLLKALAGTDNIDDRCIATPPLSETPDYPSVLSQVKSQTPLQGFKIGLLKEGFTDAQSTGLNDPRVSAKVREAIDKFKELGAVIEEVSVPLHTISPTLWLCIMRMGCVPGFMGGAVGRQGFYMNQLTTKMGSLHTAEGWKKAPWSAKNMIMNGVYMQLYCPELYGKANNLVRLLREKYDEALGKFDVLVMPTIPYLPTPHAPQDASVMQKIEKGLGQTMNTCSFDVTGHPALSMPIGMLGAKEDENIKFPVGLQIVGKHFDECTVYKAAFAWERRFDWKLC</sequence>
<dbReference type="Gene3D" id="3.90.1300.10">
    <property type="entry name" value="Amidase signature (AS) domain"/>
    <property type="match status" value="1"/>
</dbReference>
<evidence type="ECO:0000313" key="3">
    <source>
        <dbReference type="EMBL" id="KAK7440066.1"/>
    </source>
</evidence>
<dbReference type="PANTHER" id="PTHR11895:SF170">
    <property type="entry name" value="AMIDASE"/>
    <property type="match status" value="1"/>
</dbReference>
<dbReference type="SUPFAM" id="SSF75304">
    <property type="entry name" value="Amidase signature (AS) enzymes"/>
    <property type="match status" value="1"/>
</dbReference>
<dbReference type="EMBL" id="JBANRG010000070">
    <property type="protein sequence ID" value="KAK7440066.1"/>
    <property type="molecule type" value="Genomic_DNA"/>
</dbReference>
<keyword evidence="4" id="KW-1185">Reference proteome</keyword>
<name>A0ABR1ISW0_9AGAR</name>
<evidence type="ECO:0000259" key="2">
    <source>
        <dbReference type="Pfam" id="PF01425"/>
    </source>
</evidence>
<protein>
    <recommendedName>
        <fullName evidence="2">Amidase domain-containing protein</fullName>
    </recommendedName>
</protein>
<accession>A0ABR1ISW0</accession>
<dbReference type="Proteomes" id="UP001498398">
    <property type="component" value="Unassembled WGS sequence"/>
</dbReference>
<evidence type="ECO:0000313" key="4">
    <source>
        <dbReference type="Proteomes" id="UP001498398"/>
    </source>
</evidence>
<reference evidence="3 4" key="1">
    <citation type="submission" date="2024-01" db="EMBL/GenBank/DDBJ databases">
        <title>A draft genome for the cacao thread blight pathogen Marasmiellus scandens.</title>
        <authorList>
            <person name="Baruah I.K."/>
            <person name="Leung J."/>
            <person name="Bukari Y."/>
            <person name="Amoako-Attah I."/>
            <person name="Meinhardt L.W."/>
            <person name="Bailey B.A."/>
            <person name="Cohen S.P."/>
        </authorList>
    </citation>
    <scope>NUCLEOTIDE SEQUENCE [LARGE SCALE GENOMIC DNA]</scope>
    <source>
        <strain evidence="3 4">GH-19</strain>
    </source>
</reference>
<comment type="similarity">
    <text evidence="1">Belongs to the amidase family.</text>
</comment>
<evidence type="ECO:0000256" key="1">
    <source>
        <dbReference type="ARBA" id="ARBA00009199"/>
    </source>
</evidence>
<dbReference type="Pfam" id="PF01425">
    <property type="entry name" value="Amidase"/>
    <property type="match status" value="1"/>
</dbReference>
<dbReference type="InterPro" id="IPR000120">
    <property type="entry name" value="Amidase"/>
</dbReference>
<dbReference type="InterPro" id="IPR036928">
    <property type="entry name" value="AS_sf"/>
</dbReference>
<gene>
    <name evidence="3" type="ORF">VKT23_017315</name>
</gene>
<dbReference type="InterPro" id="IPR023631">
    <property type="entry name" value="Amidase_dom"/>
</dbReference>
<organism evidence="3 4">
    <name type="scientific">Marasmiellus scandens</name>
    <dbReference type="NCBI Taxonomy" id="2682957"/>
    <lineage>
        <taxon>Eukaryota</taxon>
        <taxon>Fungi</taxon>
        <taxon>Dikarya</taxon>
        <taxon>Basidiomycota</taxon>
        <taxon>Agaricomycotina</taxon>
        <taxon>Agaricomycetes</taxon>
        <taxon>Agaricomycetidae</taxon>
        <taxon>Agaricales</taxon>
        <taxon>Marasmiineae</taxon>
        <taxon>Omphalotaceae</taxon>
        <taxon>Marasmiellus</taxon>
    </lineage>
</organism>
<dbReference type="PROSITE" id="PS00571">
    <property type="entry name" value="AMIDASES"/>
    <property type="match status" value="1"/>
</dbReference>
<dbReference type="InterPro" id="IPR020556">
    <property type="entry name" value="Amidase_CS"/>
</dbReference>
<proteinExistence type="inferred from homology"/>
<feature type="domain" description="Amidase" evidence="2">
    <location>
        <begin position="7"/>
        <end position="439"/>
    </location>
</feature>
<comment type="caution">
    <text evidence="3">The sequence shown here is derived from an EMBL/GenBank/DDBJ whole genome shotgun (WGS) entry which is preliminary data.</text>
</comment>
<dbReference type="PANTHER" id="PTHR11895">
    <property type="entry name" value="TRANSAMIDASE"/>
    <property type="match status" value="1"/>
</dbReference>